<dbReference type="InterPro" id="IPR000668">
    <property type="entry name" value="Peptidase_C1A_C"/>
</dbReference>
<dbReference type="EMBL" id="KN553857">
    <property type="protein sequence ID" value="KHJ89708.1"/>
    <property type="molecule type" value="Genomic_DNA"/>
</dbReference>
<dbReference type="GO" id="GO:0006508">
    <property type="term" value="P:proteolysis"/>
    <property type="evidence" value="ECO:0007669"/>
    <property type="project" value="InterPro"/>
</dbReference>
<proteinExistence type="predicted"/>
<dbReference type="Gene3D" id="3.90.70.10">
    <property type="entry name" value="Cysteine proteinases"/>
    <property type="match status" value="1"/>
</dbReference>
<organism evidence="2 3">
    <name type="scientific">Oesophagostomum dentatum</name>
    <name type="common">Nodular worm</name>
    <dbReference type="NCBI Taxonomy" id="61180"/>
    <lineage>
        <taxon>Eukaryota</taxon>
        <taxon>Metazoa</taxon>
        <taxon>Ecdysozoa</taxon>
        <taxon>Nematoda</taxon>
        <taxon>Chromadorea</taxon>
        <taxon>Rhabditida</taxon>
        <taxon>Rhabditina</taxon>
        <taxon>Rhabditomorpha</taxon>
        <taxon>Strongyloidea</taxon>
        <taxon>Strongylidae</taxon>
        <taxon>Oesophagostomum</taxon>
    </lineage>
</organism>
<name>A0A0B1SWQ8_OESDE</name>
<protein>
    <recommendedName>
        <fullName evidence="1">Peptidase C1A papain C-terminal domain-containing protein</fullName>
    </recommendedName>
</protein>
<evidence type="ECO:0000313" key="2">
    <source>
        <dbReference type="EMBL" id="KHJ89708.1"/>
    </source>
</evidence>
<sequence>MLYDFSFIASFVKEAFIQHVGGGEGGGHTVKIIGWGEENNVPYWLVANSWSIDFGENGHFRIARGYNECGIESRVIAGMMKV</sequence>
<accession>A0A0B1SWQ8</accession>
<feature type="domain" description="Peptidase C1A papain C-terminal" evidence="1">
    <location>
        <begin position="24"/>
        <end position="78"/>
    </location>
</feature>
<evidence type="ECO:0000313" key="3">
    <source>
        <dbReference type="Proteomes" id="UP000053660"/>
    </source>
</evidence>
<dbReference type="SUPFAM" id="SSF54001">
    <property type="entry name" value="Cysteine proteinases"/>
    <property type="match status" value="1"/>
</dbReference>
<evidence type="ECO:0000259" key="1">
    <source>
        <dbReference type="Pfam" id="PF00112"/>
    </source>
</evidence>
<gene>
    <name evidence="2" type="ORF">OESDEN_10460</name>
</gene>
<dbReference type="InterPro" id="IPR038765">
    <property type="entry name" value="Papain-like_cys_pep_sf"/>
</dbReference>
<dbReference type="Pfam" id="PF00112">
    <property type="entry name" value="Peptidase_C1"/>
    <property type="match status" value="1"/>
</dbReference>
<keyword evidence="3" id="KW-1185">Reference proteome</keyword>
<dbReference type="AlphaFoldDB" id="A0A0B1SWQ8"/>
<dbReference type="Proteomes" id="UP000053660">
    <property type="component" value="Unassembled WGS sequence"/>
</dbReference>
<reference evidence="2 3" key="1">
    <citation type="submission" date="2014-03" db="EMBL/GenBank/DDBJ databases">
        <title>Draft genome of the hookworm Oesophagostomum dentatum.</title>
        <authorList>
            <person name="Mitreva M."/>
        </authorList>
    </citation>
    <scope>NUCLEOTIDE SEQUENCE [LARGE SCALE GENOMIC DNA]</scope>
    <source>
        <strain evidence="2 3">OD-Hann</strain>
    </source>
</reference>
<dbReference type="GO" id="GO:0008234">
    <property type="term" value="F:cysteine-type peptidase activity"/>
    <property type="evidence" value="ECO:0007669"/>
    <property type="project" value="InterPro"/>
</dbReference>
<dbReference type="OrthoDB" id="640249at2759"/>